<evidence type="ECO:0000259" key="3">
    <source>
        <dbReference type="Pfam" id="PF05650"/>
    </source>
</evidence>
<dbReference type="AlphaFoldDB" id="A0A2P5Z036"/>
<feature type="transmembrane region" description="Helical" evidence="2">
    <location>
        <begin position="33"/>
        <end position="51"/>
    </location>
</feature>
<evidence type="ECO:0000313" key="4">
    <source>
        <dbReference type="EMBL" id="PPU80638.1"/>
    </source>
</evidence>
<feature type="transmembrane region" description="Helical" evidence="2">
    <location>
        <begin position="158"/>
        <end position="180"/>
    </location>
</feature>
<dbReference type="Proteomes" id="UP000247346">
    <property type="component" value="Unassembled WGS sequence"/>
</dbReference>
<feature type="transmembrane region" description="Helical" evidence="2">
    <location>
        <begin position="105"/>
        <end position="127"/>
    </location>
</feature>
<dbReference type="SUPFAM" id="SSF58113">
    <property type="entry name" value="Apolipoprotein A-I"/>
    <property type="match status" value="1"/>
</dbReference>
<sequence>MPKTLLHSVLFLAGLAVVCWIGVGYLGSNPLGASFAALIGLCYLAGIAELYRYRQATATLQTALSEAESARDDLGGWLQRLHPSLRNAVRLRIEGERAALPVPALTPYLVGLLVLLGMLGTFLGMMATLRGTGLALDSATDLNAIRASLAAPLKGLGFAFGTSIAGVAASAMLGLLAALCRRERLQAVQHLDLHAATALRTHSLAYQRNEAFKLLQAQATLMPGLIERMQTMMAALEQHSAVSGERLASGQDAFHSRTEAAYTRLAGAVEHALQAGVAAHARAFGDALEPVVQRTLDGVARETAALQDSVGQAVQLQLDGLANGFAQAAEQATQRWDSALAEQRRINGALLQELGSALQRAGDGLEQRATTLVEATAARLQGASDDARQAWSEALTQQREVNDNLTARHAQALDTVASRLDATAEATQQAWSAALAQQREVNDALAARHAQALDTVATRLDATAEAAQQGWNAALTQQRDVNDTLATRHAQALETVTTRLDATVEAAQQAWSAALAQQREINAALAAHNAQALDAAAASLEQRAAALAETLQQAHADLQDALEARDQARLQAWTDSFAGMAATLGAQWEQHGERIAQRQQEICSTLQETAAAMSEQSQAQARDTIAEIERLVQVASEAPKAAADVVAELRQKLSDSMVRDTAMLDERNRLLATLQTLLEAVNHASTEQRSAVDALVATSADLLERVGSRFTDRIEAETGKLGDAAAQVVAGATEVASLGDAFSGAVQAFGESNMALLERLQGIEQALDKSLARSDEQLAYYVAQAREVIDLSMLSQQQITEELRQLATRQAPDQADAA</sequence>
<protein>
    <submittedName>
        <fullName evidence="4">DUF802 domain-containing protein</fullName>
    </submittedName>
</protein>
<gene>
    <name evidence="4" type="ORF">XsacCFBP4641_17395</name>
</gene>
<dbReference type="Pfam" id="PF05650">
    <property type="entry name" value="DUF802"/>
    <property type="match status" value="3"/>
</dbReference>
<comment type="caution">
    <text evidence="4">The sequence shown here is derived from an EMBL/GenBank/DDBJ whole genome shotgun (WGS) entry which is preliminary data.</text>
</comment>
<dbReference type="OrthoDB" id="6053769at2"/>
<feature type="transmembrane region" description="Helical" evidence="2">
    <location>
        <begin position="9"/>
        <end position="27"/>
    </location>
</feature>
<organism evidence="4 5">
    <name type="scientific">Xanthomonas sacchari</name>
    <dbReference type="NCBI Taxonomy" id="56458"/>
    <lineage>
        <taxon>Bacteria</taxon>
        <taxon>Pseudomonadati</taxon>
        <taxon>Pseudomonadota</taxon>
        <taxon>Gammaproteobacteria</taxon>
        <taxon>Lysobacterales</taxon>
        <taxon>Lysobacteraceae</taxon>
        <taxon>Xanthomonas</taxon>
    </lineage>
</organism>
<keyword evidence="2" id="KW-1133">Transmembrane helix</keyword>
<dbReference type="GeneID" id="93878121"/>
<dbReference type="RefSeq" id="WP_010340882.1">
    <property type="nucleotide sequence ID" value="NZ_CP132343.1"/>
</dbReference>
<evidence type="ECO:0000313" key="5">
    <source>
        <dbReference type="Proteomes" id="UP000247346"/>
    </source>
</evidence>
<name>A0A2P5Z036_9XANT</name>
<dbReference type="InterPro" id="IPR008520">
    <property type="entry name" value="DUF802"/>
</dbReference>
<keyword evidence="2" id="KW-0812">Transmembrane</keyword>
<keyword evidence="2" id="KW-0472">Membrane</keyword>
<accession>A0A2P5Z036</accession>
<evidence type="ECO:0000256" key="2">
    <source>
        <dbReference type="SAM" id="Phobius"/>
    </source>
</evidence>
<dbReference type="EMBL" id="MDEK01000018">
    <property type="protein sequence ID" value="PPU80638.1"/>
    <property type="molecule type" value="Genomic_DNA"/>
</dbReference>
<feature type="domain" description="DUF802" evidence="3">
    <location>
        <begin position="321"/>
        <end position="373"/>
    </location>
</feature>
<evidence type="ECO:0000256" key="1">
    <source>
        <dbReference type="SAM" id="Coils"/>
    </source>
</evidence>
<feature type="domain" description="DUF802" evidence="3">
    <location>
        <begin position="496"/>
        <end position="547"/>
    </location>
</feature>
<feature type="coiled-coil region" evidence="1">
    <location>
        <begin position="530"/>
        <end position="571"/>
    </location>
</feature>
<dbReference type="STRING" id="56458.SB85_17785"/>
<proteinExistence type="predicted"/>
<reference evidence="4 5" key="1">
    <citation type="submission" date="2016-08" db="EMBL/GenBank/DDBJ databases">
        <authorList>
            <person name="Seilhamer J.J."/>
        </authorList>
    </citation>
    <scope>NUCLEOTIDE SEQUENCE [LARGE SCALE GENOMIC DNA]</scope>
    <source>
        <strain evidence="4 5">CFBP4641</strain>
    </source>
</reference>
<keyword evidence="1" id="KW-0175">Coiled coil</keyword>
<feature type="domain" description="DUF802" evidence="3">
    <location>
        <begin position="416"/>
        <end position="457"/>
    </location>
</feature>